<evidence type="ECO:0000256" key="5">
    <source>
        <dbReference type="ARBA" id="ARBA00022692"/>
    </source>
</evidence>
<dbReference type="EMBL" id="CP002691">
    <property type="protein sequence ID" value="AEE49349.1"/>
    <property type="molecule type" value="Genomic_DNA"/>
</dbReference>
<dbReference type="GO" id="GO:0015095">
    <property type="term" value="F:magnesium ion transmembrane transporter activity"/>
    <property type="evidence" value="ECO:0007669"/>
    <property type="project" value="TreeGrafter"/>
</dbReference>
<name>F4KXE1_HALH1</name>
<comment type="similarity">
    <text evidence="2">Belongs to the CorA metal ion transporter (MIT) (TC 1.A.35) family.</text>
</comment>
<comment type="subcellular location">
    <subcellularLocation>
        <location evidence="1">Cell membrane</location>
        <topology evidence="1">Multi-pass membrane protein</topology>
    </subcellularLocation>
</comment>
<evidence type="ECO:0000313" key="14">
    <source>
        <dbReference type="Proteomes" id="UP000008461"/>
    </source>
</evidence>
<dbReference type="CDD" id="cd12832">
    <property type="entry name" value="TmCorA-like_u3"/>
    <property type="match status" value="1"/>
</dbReference>
<dbReference type="AlphaFoldDB" id="F4KXE1"/>
<proteinExistence type="inferred from homology"/>
<evidence type="ECO:0000256" key="10">
    <source>
        <dbReference type="ARBA" id="ARBA00034269"/>
    </source>
</evidence>
<dbReference type="FunFam" id="1.20.58.340:FF:000004">
    <property type="entry name" value="Magnesium transport protein CorA"/>
    <property type="match status" value="1"/>
</dbReference>
<dbReference type="InterPro" id="IPR002523">
    <property type="entry name" value="MgTranspt_CorA/ZnTranspt_ZntB"/>
</dbReference>
<keyword evidence="9 12" id="KW-0472">Membrane</keyword>
<keyword evidence="3" id="KW-0813">Transport</keyword>
<dbReference type="PANTHER" id="PTHR46494">
    <property type="entry name" value="CORA FAMILY METAL ION TRANSPORTER (EUROFUNG)"/>
    <property type="match status" value="1"/>
</dbReference>
<dbReference type="GO" id="GO:0005886">
    <property type="term" value="C:plasma membrane"/>
    <property type="evidence" value="ECO:0007669"/>
    <property type="project" value="UniProtKB-SubCell"/>
</dbReference>
<dbReference type="SUPFAM" id="SSF143865">
    <property type="entry name" value="CorA soluble domain-like"/>
    <property type="match status" value="1"/>
</dbReference>
<dbReference type="GO" id="GO:0050897">
    <property type="term" value="F:cobalt ion binding"/>
    <property type="evidence" value="ECO:0007669"/>
    <property type="project" value="TreeGrafter"/>
</dbReference>
<dbReference type="InterPro" id="IPR045863">
    <property type="entry name" value="CorA_TM1_TM2"/>
</dbReference>
<comment type="catalytic activity">
    <reaction evidence="10">
        <text>Mg(2+)(in) = Mg(2+)(out)</text>
        <dbReference type="Rhea" id="RHEA:29827"/>
        <dbReference type="ChEBI" id="CHEBI:18420"/>
    </reaction>
</comment>
<dbReference type="STRING" id="760192.Halhy_1455"/>
<keyword evidence="7 12" id="KW-1133">Transmembrane helix</keyword>
<dbReference type="KEGG" id="hhy:Halhy_1455"/>
<feature type="transmembrane region" description="Helical" evidence="12">
    <location>
        <begin position="239"/>
        <end position="259"/>
    </location>
</feature>
<comment type="function">
    <text evidence="11">Mediates influx of magnesium ions. Alternates between open and closed states. Activated by low cytoplasmic Mg(2+) levels. Inactive when cytoplasmic Mg(2+) levels are high.</text>
</comment>
<dbReference type="PANTHER" id="PTHR46494:SF1">
    <property type="entry name" value="CORA FAMILY METAL ION TRANSPORTER (EUROFUNG)"/>
    <property type="match status" value="1"/>
</dbReference>
<evidence type="ECO:0000256" key="4">
    <source>
        <dbReference type="ARBA" id="ARBA00022475"/>
    </source>
</evidence>
<accession>F4KXE1</accession>
<keyword evidence="4" id="KW-1003">Cell membrane</keyword>
<organism evidence="13 14">
    <name type="scientific">Haliscomenobacter hydrossis (strain ATCC 27775 / DSM 1100 / LMG 10767 / O)</name>
    <dbReference type="NCBI Taxonomy" id="760192"/>
    <lineage>
        <taxon>Bacteria</taxon>
        <taxon>Pseudomonadati</taxon>
        <taxon>Bacteroidota</taxon>
        <taxon>Saprospiria</taxon>
        <taxon>Saprospirales</taxon>
        <taxon>Haliscomenobacteraceae</taxon>
        <taxon>Haliscomenobacter</taxon>
    </lineage>
</organism>
<protein>
    <submittedName>
        <fullName evidence="13">Mg2 transporter protein CorA family protein</fullName>
    </submittedName>
</protein>
<evidence type="ECO:0000256" key="1">
    <source>
        <dbReference type="ARBA" id="ARBA00004651"/>
    </source>
</evidence>
<evidence type="ECO:0000256" key="2">
    <source>
        <dbReference type="ARBA" id="ARBA00009765"/>
    </source>
</evidence>
<evidence type="ECO:0000256" key="12">
    <source>
        <dbReference type="SAM" id="Phobius"/>
    </source>
</evidence>
<keyword evidence="8" id="KW-0406">Ion transport</keyword>
<feature type="transmembrane region" description="Helical" evidence="12">
    <location>
        <begin position="271"/>
        <end position="291"/>
    </location>
</feature>
<evidence type="ECO:0000256" key="8">
    <source>
        <dbReference type="ARBA" id="ARBA00023065"/>
    </source>
</evidence>
<dbReference type="HOGENOM" id="CLU_007127_0_0_10"/>
<dbReference type="GO" id="GO:0000287">
    <property type="term" value="F:magnesium ion binding"/>
    <property type="evidence" value="ECO:0007669"/>
    <property type="project" value="TreeGrafter"/>
</dbReference>
<evidence type="ECO:0000256" key="6">
    <source>
        <dbReference type="ARBA" id="ARBA00022842"/>
    </source>
</evidence>
<evidence type="ECO:0000256" key="7">
    <source>
        <dbReference type="ARBA" id="ARBA00022989"/>
    </source>
</evidence>
<evidence type="ECO:0000256" key="9">
    <source>
        <dbReference type="ARBA" id="ARBA00023136"/>
    </source>
</evidence>
<dbReference type="Proteomes" id="UP000008461">
    <property type="component" value="Chromosome"/>
</dbReference>
<dbReference type="RefSeq" id="WP_013763903.1">
    <property type="nucleotide sequence ID" value="NC_015510.1"/>
</dbReference>
<dbReference type="SUPFAM" id="SSF144083">
    <property type="entry name" value="Magnesium transport protein CorA, transmembrane region"/>
    <property type="match status" value="1"/>
</dbReference>
<evidence type="ECO:0000256" key="3">
    <source>
        <dbReference type="ARBA" id="ARBA00022448"/>
    </source>
</evidence>
<dbReference type="Gene3D" id="3.30.460.20">
    <property type="entry name" value="CorA soluble domain-like"/>
    <property type="match status" value="1"/>
</dbReference>
<evidence type="ECO:0000256" key="11">
    <source>
        <dbReference type="ARBA" id="ARBA00045497"/>
    </source>
</evidence>
<dbReference type="GO" id="GO:0015087">
    <property type="term" value="F:cobalt ion transmembrane transporter activity"/>
    <property type="evidence" value="ECO:0007669"/>
    <property type="project" value="TreeGrafter"/>
</dbReference>
<reference key="2">
    <citation type="submission" date="2011-04" db="EMBL/GenBank/DDBJ databases">
        <title>Complete sequence of chromosome of Haliscomenobacter hydrossis DSM 1100.</title>
        <authorList>
            <consortium name="US DOE Joint Genome Institute (JGI-PGF)"/>
            <person name="Lucas S."/>
            <person name="Han J."/>
            <person name="Lapidus A."/>
            <person name="Bruce D."/>
            <person name="Goodwin L."/>
            <person name="Pitluck S."/>
            <person name="Peters L."/>
            <person name="Kyrpides N."/>
            <person name="Mavromatis K."/>
            <person name="Ivanova N."/>
            <person name="Ovchinnikova G."/>
            <person name="Pagani I."/>
            <person name="Daligault H."/>
            <person name="Detter J.C."/>
            <person name="Han C."/>
            <person name="Land M."/>
            <person name="Hauser L."/>
            <person name="Markowitz V."/>
            <person name="Cheng J.-F."/>
            <person name="Hugenholtz P."/>
            <person name="Woyke T."/>
            <person name="Wu D."/>
            <person name="Verbarg S."/>
            <person name="Frueling A."/>
            <person name="Brambilla E."/>
            <person name="Klenk H.-P."/>
            <person name="Eisen J.A."/>
        </authorList>
    </citation>
    <scope>NUCLEOTIDE SEQUENCE</scope>
    <source>
        <strain>DSM 1100</strain>
    </source>
</reference>
<keyword evidence="14" id="KW-1185">Reference proteome</keyword>
<dbReference type="Pfam" id="PF01544">
    <property type="entry name" value="CorA"/>
    <property type="match status" value="1"/>
</dbReference>
<keyword evidence="5 12" id="KW-0812">Transmembrane</keyword>
<keyword evidence="6" id="KW-0460">Magnesium</keyword>
<gene>
    <name evidence="13" type="ordered locus">Halhy_1455</name>
</gene>
<evidence type="ECO:0000313" key="13">
    <source>
        <dbReference type="EMBL" id="AEE49349.1"/>
    </source>
</evidence>
<sequence length="297" mass="35055">MEKTIYQGKFTWLDVTQPHKIQLLDIASKFNLHAYTVQDCLEPDHLPKFEIDGLARFIIVRIYNPKDLETPHSVQDLTSKIALFYTDNYLITIHRLPQPYFEEIEKKYLAPGHTMTPCDVATHIIWHAVNSYLEPAQYLDDEVDKIESAIFARHSRGKFEEKLYHLRRMISVNKKLLILTESVIDEVYRDTKSNPFIQDLKDLNLKLHSNYEHIHEDVSNLLNIYISISAHKTNEVMKVLTIFSVFFMPLTFIVGIYGMNFKYMPELQLKWGYPASLLLMLVIIVVIYTWFKRKKWL</sequence>
<reference evidence="13 14" key="1">
    <citation type="journal article" date="2011" name="Stand. Genomic Sci.">
        <title>Complete genome sequence of Haliscomenobacter hydrossis type strain (O).</title>
        <authorList>
            <consortium name="US DOE Joint Genome Institute (JGI-PGF)"/>
            <person name="Daligault H."/>
            <person name="Lapidus A."/>
            <person name="Zeytun A."/>
            <person name="Nolan M."/>
            <person name="Lucas S."/>
            <person name="Del Rio T.G."/>
            <person name="Tice H."/>
            <person name="Cheng J.F."/>
            <person name="Tapia R."/>
            <person name="Han C."/>
            <person name="Goodwin L."/>
            <person name="Pitluck S."/>
            <person name="Liolios K."/>
            <person name="Pagani I."/>
            <person name="Ivanova N."/>
            <person name="Huntemann M."/>
            <person name="Mavromatis K."/>
            <person name="Mikhailova N."/>
            <person name="Pati A."/>
            <person name="Chen A."/>
            <person name="Palaniappan K."/>
            <person name="Land M."/>
            <person name="Hauser L."/>
            <person name="Brambilla E.M."/>
            <person name="Rohde M."/>
            <person name="Verbarg S."/>
            <person name="Goker M."/>
            <person name="Bristow J."/>
            <person name="Eisen J.A."/>
            <person name="Markowitz V."/>
            <person name="Hugenholtz P."/>
            <person name="Kyrpides N.C."/>
            <person name="Klenk H.P."/>
            <person name="Woyke T."/>
        </authorList>
    </citation>
    <scope>NUCLEOTIDE SEQUENCE [LARGE SCALE GENOMIC DNA]</scope>
    <source>
        <strain evidence="14">ATCC 27775 / DSM 1100 / LMG 10767 / O</strain>
    </source>
</reference>
<dbReference type="Gene3D" id="1.20.58.340">
    <property type="entry name" value="Magnesium transport protein CorA, transmembrane region"/>
    <property type="match status" value="2"/>
</dbReference>
<dbReference type="eggNOG" id="COG0598">
    <property type="taxonomic scope" value="Bacteria"/>
</dbReference>
<dbReference type="InterPro" id="IPR045861">
    <property type="entry name" value="CorA_cytoplasmic_dom"/>
</dbReference>